<dbReference type="EMBL" id="JAOYFB010000040">
    <property type="protein sequence ID" value="KAK4037466.1"/>
    <property type="molecule type" value="Genomic_DNA"/>
</dbReference>
<dbReference type="Proteomes" id="UP001234178">
    <property type="component" value="Unassembled WGS sequence"/>
</dbReference>
<protein>
    <submittedName>
        <fullName evidence="2">Uncharacterized protein</fullName>
    </submittedName>
</protein>
<accession>A0ABR0B707</accession>
<feature type="region of interest" description="Disordered" evidence="1">
    <location>
        <begin position="73"/>
        <end position="93"/>
    </location>
</feature>
<feature type="compositionally biased region" description="Basic and acidic residues" evidence="1">
    <location>
        <begin position="13"/>
        <end position="34"/>
    </location>
</feature>
<proteinExistence type="predicted"/>
<sequence length="93" mass="10341">MPKRASQKARKKQREEEKAQTMHLGGDLEKKDGRNTLRAIDPSLLNMCLTSRFGGPAHHMPIIGTLPKLAPDGFEREKGKRDDGSCDLTVGDR</sequence>
<organism evidence="2 3">
    <name type="scientific">Daphnia magna</name>
    <dbReference type="NCBI Taxonomy" id="35525"/>
    <lineage>
        <taxon>Eukaryota</taxon>
        <taxon>Metazoa</taxon>
        <taxon>Ecdysozoa</taxon>
        <taxon>Arthropoda</taxon>
        <taxon>Crustacea</taxon>
        <taxon>Branchiopoda</taxon>
        <taxon>Diplostraca</taxon>
        <taxon>Cladocera</taxon>
        <taxon>Anomopoda</taxon>
        <taxon>Daphniidae</taxon>
        <taxon>Daphnia</taxon>
    </lineage>
</organism>
<comment type="caution">
    <text evidence="2">The sequence shown here is derived from an EMBL/GenBank/DDBJ whole genome shotgun (WGS) entry which is preliminary data.</text>
</comment>
<gene>
    <name evidence="2" type="ORF">OUZ56_029499</name>
</gene>
<evidence type="ECO:0000256" key="1">
    <source>
        <dbReference type="SAM" id="MobiDB-lite"/>
    </source>
</evidence>
<name>A0ABR0B707_9CRUS</name>
<evidence type="ECO:0000313" key="2">
    <source>
        <dbReference type="EMBL" id="KAK4037466.1"/>
    </source>
</evidence>
<reference evidence="2 3" key="1">
    <citation type="journal article" date="2023" name="Nucleic Acids Res.">
        <title>The hologenome of Daphnia magna reveals possible DNA methylation and microbiome-mediated evolution of the host genome.</title>
        <authorList>
            <person name="Chaturvedi A."/>
            <person name="Li X."/>
            <person name="Dhandapani V."/>
            <person name="Marshall H."/>
            <person name="Kissane S."/>
            <person name="Cuenca-Cambronero M."/>
            <person name="Asole G."/>
            <person name="Calvet F."/>
            <person name="Ruiz-Romero M."/>
            <person name="Marangio P."/>
            <person name="Guigo R."/>
            <person name="Rago D."/>
            <person name="Mirbahai L."/>
            <person name="Eastwood N."/>
            <person name="Colbourne J.K."/>
            <person name="Zhou J."/>
            <person name="Mallon E."/>
            <person name="Orsini L."/>
        </authorList>
    </citation>
    <scope>NUCLEOTIDE SEQUENCE [LARGE SCALE GENOMIC DNA]</scope>
    <source>
        <strain evidence="2">LRV0_1</strain>
    </source>
</reference>
<keyword evidence="3" id="KW-1185">Reference proteome</keyword>
<feature type="region of interest" description="Disordered" evidence="1">
    <location>
        <begin position="1"/>
        <end position="34"/>
    </location>
</feature>
<evidence type="ECO:0000313" key="3">
    <source>
        <dbReference type="Proteomes" id="UP001234178"/>
    </source>
</evidence>
<feature type="compositionally biased region" description="Basic residues" evidence="1">
    <location>
        <begin position="1"/>
        <end position="12"/>
    </location>
</feature>